<evidence type="ECO:0000313" key="2">
    <source>
        <dbReference type="Proteomes" id="UP001189429"/>
    </source>
</evidence>
<accession>A0ABN9PD49</accession>
<dbReference type="Proteomes" id="UP001189429">
    <property type="component" value="Unassembled WGS sequence"/>
</dbReference>
<proteinExistence type="predicted"/>
<reference evidence="1" key="1">
    <citation type="submission" date="2023-10" db="EMBL/GenBank/DDBJ databases">
        <authorList>
            <person name="Chen Y."/>
            <person name="Shah S."/>
            <person name="Dougan E. K."/>
            <person name="Thang M."/>
            <person name="Chan C."/>
        </authorList>
    </citation>
    <scope>NUCLEOTIDE SEQUENCE [LARGE SCALE GENOMIC DNA]</scope>
</reference>
<sequence length="139" mass="15028">MPAANDNCHLAAYDLKAQMPAGIQILKEPVGDNTLDSGDGGYGLYSDANFRKGEAVQKYISLPWPRDRGTPRRSQIMWTCTFSGRACLLRALPCLSRPRSTAGCAPTGPYCVMPSTLCVTVHVRPICTTTYSARRGGST</sequence>
<evidence type="ECO:0000313" key="1">
    <source>
        <dbReference type="EMBL" id="CAK0789211.1"/>
    </source>
</evidence>
<organism evidence="1 2">
    <name type="scientific">Prorocentrum cordatum</name>
    <dbReference type="NCBI Taxonomy" id="2364126"/>
    <lineage>
        <taxon>Eukaryota</taxon>
        <taxon>Sar</taxon>
        <taxon>Alveolata</taxon>
        <taxon>Dinophyceae</taxon>
        <taxon>Prorocentrales</taxon>
        <taxon>Prorocentraceae</taxon>
        <taxon>Prorocentrum</taxon>
    </lineage>
</organism>
<keyword evidence="2" id="KW-1185">Reference proteome</keyword>
<protein>
    <submittedName>
        <fullName evidence="1">Uncharacterized protein</fullName>
    </submittedName>
</protein>
<gene>
    <name evidence="1" type="ORF">PCOR1329_LOCUS846</name>
</gene>
<comment type="caution">
    <text evidence="1">The sequence shown here is derived from an EMBL/GenBank/DDBJ whole genome shotgun (WGS) entry which is preliminary data.</text>
</comment>
<dbReference type="EMBL" id="CAUYUJ010000196">
    <property type="protein sequence ID" value="CAK0789211.1"/>
    <property type="molecule type" value="Genomic_DNA"/>
</dbReference>
<name>A0ABN9PD49_9DINO</name>